<name>A0ABS4H4D9_9BACL</name>
<comment type="caution">
    <text evidence="1">The sequence shown here is derived from an EMBL/GenBank/DDBJ whole genome shotgun (WGS) entry which is preliminary data.</text>
</comment>
<evidence type="ECO:0000313" key="1">
    <source>
        <dbReference type="EMBL" id="MBP1937117.1"/>
    </source>
</evidence>
<accession>A0ABS4H4D9</accession>
<dbReference type="InterPro" id="IPR045507">
    <property type="entry name" value="DUF6483"/>
</dbReference>
<sequence length="216" mass="25164">MSYRRDYLIRMFEDMTTMVAKVFGLKQEQKYIEAIWELDDLMRKFFGLNSKLINSLPPEDIIEMLRVGGVVEVDKLQTLARLLKEEADVFLAKNELDEGIVRLMKSLHLYLYAALHGADLELQDLPQQIAELKERLKGYELPVKSEKLVLQYEEQQGHFDLAENALYRLLDRHAASPAEAIAFYERLLQYSDEQLEQGGLPRDEVEEGRNAMLQRQ</sequence>
<gene>
    <name evidence="1" type="ORF">J2Z20_002010</name>
</gene>
<evidence type="ECO:0000313" key="2">
    <source>
        <dbReference type="Proteomes" id="UP001519273"/>
    </source>
</evidence>
<dbReference type="Pfam" id="PF20092">
    <property type="entry name" value="DUF6483"/>
    <property type="match status" value="1"/>
</dbReference>
<dbReference type="Proteomes" id="UP001519273">
    <property type="component" value="Unassembled WGS sequence"/>
</dbReference>
<protein>
    <recommendedName>
        <fullName evidence="3">Tetratricopeptide repeat protein</fullName>
    </recommendedName>
</protein>
<dbReference type="RefSeq" id="WP_209848979.1">
    <property type="nucleotide sequence ID" value="NZ_CBCRVE010000008.1"/>
</dbReference>
<reference evidence="1 2" key="1">
    <citation type="submission" date="2021-03" db="EMBL/GenBank/DDBJ databases">
        <title>Genomic Encyclopedia of Type Strains, Phase IV (KMG-IV): sequencing the most valuable type-strain genomes for metagenomic binning, comparative biology and taxonomic classification.</title>
        <authorList>
            <person name="Goeker M."/>
        </authorList>
    </citation>
    <scope>NUCLEOTIDE SEQUENCE [LARGE SCALE GENOMIC DNA]</scope>
    <source>
        <strain evidence="1 2">DSM 23491</strain>
    </source>
</reference>
<evidence type="ECO:0008006" key="3">
    <source>
        <dbReference type="Google" id="ProtNLM"/>
    </source>
</evidence>
<keyword evidence="2" id="KW-1185">Reference proteome</keyword>
<dbReference type="EMBL" id="JAGGKP010000004">
    <property type="protein sequence ID" value="MBP1937117.1"/>
    <property type="molecule type" value="Genomic_DNA"/>
</dbReference>
<organism evidence="1 2">
    <name type="scientific">Paenibacillus sediminis</name>
    <dbReference type="NCBI Taxonomy" id="664909"/>
    <lineage>
        <taxon>Bacteria</taxon>
        <taxon>Bacillati</taxon>
        <taxon>Bacillota</taxon>
        <taxon>Bacilli</taxon>
        <taxon>Bacillales</taxon>
        <taxon>Paenibacillaceae</taxon>
        <taxon>Paenibacillus</taxon>
    </lineage>
</organism>
<proteinExistence type="predicted"/>